<evidence type="ECO:0000256" key="1">
    <source>
        <dbReference type="RuleBase" id="RU362039"/>
    </source>
</evidence>
<dbReference type="GO" id="GO:0046872">
    <property type="term" value="F:metal ion binding"/>
    <property type="evidence" value="ECO:0007669"/>
    <property type="project" value="UniProtKB-KW"/>
</dbReference>
<dbReference type="EMBL" id="LFWZ01000013">
    <property type="protein sequence ID" value="KON31112.1"/>
    <property type="molecule type" value="Genomic_DNA"/>
</dbReference>
<reference evidence="3 4" key="1">
    <citation type="submission" date="2015-06" db="EMBL/GenBank/DDBJ databases">
        <title>New insights into the roles of widespread benthic archaea in carbon and nitrogen cycling.</title>
        <authorList>
            <person name="Lazar C.S."/>
            <person name="Baker B.J."/>
            <person name="Seitz K.W."/>
            <person name="Hyde A.S."/>
            <person name="Dick G.J."/>
            <person name="Hinrichs K.-U."/>
            <person name="Teske A.P."/>
        </authorList>
    </citation>
    <scope>NUCLEOTIDE SEQUENCE [LARGE SCALE GENOMIC DNA]</scope>
    <source>
        <strain evidence="3">DG-45</strain>
    </source>
</reference>
<organism evidence="3 4">
    <name type="scientific">miscellaneous Crenarchaeota group-15 archaeon DG-45</name>
    <dbReference type="NCBI Taxonomy" id="1685127"/>
    <lineage>
        <taxon>Archaea</taxon>
        <taxon>Candidatus Bathyarchaeota</taxon>
        <taxon>MCG-15</taxon>
    </lineage>
</organism>
<dbReference type="PANTHER" id="PTHR42850">
    <property type="entry name" value="METALLOPHOSPHOESTERASE"/>
    <property type="match status" value="1"/>
</dbReference>
<dbReference type="Pfam" id="PF12850">
    <property type="entry name" value="Metallophos_2"/>
    <property type="match status" value="1"/>
</dbReference>
<evidence type="ECO:0000313" key="4">
    <source>
        <dbReference type="Proteomes" id="UP000037210"/>
    </source>
</evidence>
<dbReference type="InterPro" id="IPR000979">
    <property type="entry name" value="Phosphodiesterase_MJ0936/Vps29"/>
</dbReference>
<dbReference type="Gene3D" id="3.60.21.10">
    <property type="match status" value="1"/>
</dbReference>
<dbReference type="PATRIC" id="fig|1685127.3.peg.507"/>
<evidence type="ECO:0000259" key="2">
    <source>
        <dbReference type="Pfam" id="PF12850"/>
    </source>
</evidence>
<dbReference type="AlphaFoldDB" id="A0A0M0BR98"/>
<sequence length="229" mass="24633">MRLLIVSDIHSNLPALRRVLEDAGPFDAAVCAGDIVGYGPDPGECVGMIEERGFRCVAGNHDAAVVTGDVSGFNPHAAGAVAINERLLDGERRAWLGDLPTGLTFSVEGIEVAVFHGSPHDPLNEYVFPVEAGLRAQAFLDLTGADLLILGHTHVPYVHRLSRRMAVNPGSVGQPRDGDPRASYMVIDVEGGAAAVEHRRVGYDVEEVASRMRRLGLPEMLAVRLFHGW</sequence>
<dbReference type="PANTHER" id="PTHR42850:SF2">
    <property type="entry name" value="BLL5683 PROTEIN"/>
    <property type="match status" value="1"/>
</dbReference>
<dbReference type="Proteomes" id="UP000037210">
    <property type="component" value="Unassembled WGS sequence"/>
</dbReference>
<dbReference type="NCBIfam" id="TIGR00040">
    <property type="entry name" value="yfcE"/>
    <property type="match status" value="1"/>
</dbReference>
<dbReference type="InterPro" id="IPR024654">
    <property type="entry name" value="Calcineurin-like_PHP_lpxH"/>
</dbReference>
<comment type="caution">
    <text evidence="3">The sequence shown here is derived from an EMBL/GenBank/DDBJ whole genome shotgun (WGS) entry which is preliminary data.</text>
</comment>
<feature type="domain" description="Calcineurin-like phosphoesterase" evidence="2">
    <location>
        <begin position="1"/>
        <end position="191"/>
    </location>
</feature>
<protein>
    <recommendedName>
        <fullName evidence="1">Phosphoesterase</fullName>
        <ecNumber evidence="1">3.1.4.-</ecNumber>
    </recommendedName>
</protein>
<name>A0A0M0BR98_9ARCH</name>
<dbReference type="InterPro" id="IPR029052">
    <property type="entry name" value="Metallo-depent_PP-like"/>
</dbReference>
<gene>
    <name evidence="3" type="ORF">AC482_01915</name>
</gene>
<dbReference type="InterPro" id="IPR011152">
    <property type="entry name" value="Pesterase_MJ0912"/>
</dbReference>
<keyword evidence="1" id="KW-0479">Metal-binding</keyword>
<dbReference type="GO" id="GO:0016791">
    <property type="term" value="F:phosphatase activity"/>
    <property type="evidence" value="ECO:0007669"/>
    <property type="project" value="TreeGrafter"/>
</dbReference>
<evidence type="ECO:0000313" key="3">
    <source>
        <dbReference type="EMBL" id="KON31112.1"/>
    </source>
</evidence>
<dbReference type="PIRSF" id="PIRSF000883">
    <property type="entry name" value="Pesterase_MJ0912"/>
    <property type="match status" value="1"/>
</dbReference>
<dbReference type="EC" id="3.1.4.-" evidence="1"/>
<accession>A0A0M0BR98</accession>
<comment type="similarity">
    <text evidence="1">Belongs to the metallophosphoesterase superfamily. YfcE family.</text>
</comment>
<dbReference type="InterPro" id="IPR050126">
    <property type="entry name" value="Ap4A_hydrolase"/>
</dbReference>
<dbReference type="SUPFAM" id="SSF56300">
    <property type="entry name" value="Metallo-dependent phosphatases"/>
    <property type="match status" value="1"/>
</dbReference>
<dbReference type="GO" id="GO:0005737">
    <property type="term" value="C:cytoplasm"/>
    <property type="evidence" value="ECO:0007669"/>
    <property type="project" value="TreeGrafter"/>
</dbReference>
<comment type="cofactor">
    <cofactor evidence="1">
        <name>a divalent metal cation</name>
        <dbReference type="ChEBI" id="CHEBI:60240"/>
    </cofactor>
</comment>
<proteinExistence type="inferred from homology"/>